<feature type="non-terminal residue" evidence="1">
    <location>
        <position position="125"/>
    </location>
</feature>
<dbReference type="InParanoid" id="S8FNM3"/>
<reference evidence="1 2" key="1">
    <citation type="journal article" date="2012" name="Science">
        <title>The Paleozoic origin of enzymatic lignin decomposition reconstructed from 31 fungal genomes.</title>
        <authorList>
            <person name="Floudas D."/>
            <person name="Binder M."/>
            <person name="Riley R."/>
            <person name="Barry K."/>
            <person name="Blanchette R.A."/>
            <person name="Henrissat B."/>
            <person name="Martinez A.T."/>
            <person name="Otillar R."/>
            <person name="Spatafora J.W."/>
            <person name="Yadav J.S."/>
            <person name="Aerts A."/>
            <person name="Benoit I."/>
            <person name="Boyd A."/>
            <person name="Carlson A."/>
            <person name="Copeland A."/>
            <person name="Coutinho P.M."/>
            <person name="de Vries R.P."/>
            <person name="Ferreira P."/>
            <person name="Findley K."/>
            <person name="Foster B."/>
            <person name="Gaskell J."/>
            <person name="Glotzer D."/>
            <person name="Gorecki P."/>
            <person name="Heitman J."/>
            <person name="Hesse C."/>
            <person name="Hori C."/>
            <person name="Igarashi K."/>
            <person name="Jurgens J.A."/>
            <person name="Kallen N."/>
            <person name="Kersten P."/>
            <person name="Kohler A."/>
            <person name="Kuees U."/>
            <person name="Kumar T.K.A."/>
            <person name="Kuo A."/>
            <person name="LaButti K."/>
            <person name="Larrondo L.F."/>
            <person name="Lindquist E."/>
            <person name="Ling A."/>
            <person name="Lombard V."/>
            <person name="Lucas S."/>
            <person name="Lundell T."/>
            <person name="Martin R."/>
            <person name="McLaughlin D.J."/>
            <person name="Morgenstern I."/>
            <person name="Morin E."/>
            <person name="Murat C."/>
            <person name="Nagy L.G."/>
            <person name="Nolan M."/>
            <person name="Ohm R.A."/>
            <person name="Patyshakuliyeva A."/>
            <person name="Rokas A."/>
            <person name="Ruiz-Duenas F.J."/>
            <person name="Sabat G."/>
            <person name="Salamov A."/>
            <person name="Samejima M."/>
            <person name="Schmutz J."/>
            <person name="Slot J.C."/>
            <person name="St John F."/>
            <person name="Stenlid J."/>
            <person name="Sun H."/>
            <person name="Sun S."/>
            <person name="Syed K."/>
            <person name="Tsang A."/>
            <person name="Wiebenga A."/>
            <person name="Young D."/>
            <person name="Pisabarro A."/>
            <person name="Eastwood D.C."/>
            <person name="Martin F."/>
            <person name="Cullen D."/>
            <person name="Grigoriev I.V."/>
            <person name="Hibbett D.S."/>
        </authorList>
    </citation>
    <scope>NUCLEOTIDE SEQUENCE</scope>
    <source>
        <strain evidence="2">FP-58527</strain>
    </source>
</reference>
<protein>
    <submittedName>
        <fullName evidence="1">Uncharacterized protein</fullName>
    </submittedName>
</protein>
<dbReference type="OrthoDB" id="5597211at2759"/>
<dbReference type="EMBL" id="KE504133">
    <property type="protein sequence ID" value="EPT02871.1"/>
    <property type="molecule type" value="Genomic_DNA"/>
</dbReference>
<dbReference type="Proteomes" id="UP000015241">
    <property type="component" value="Unassembled WGS sequence"/>
</dbReference>
<dbReference type="AlphaFoldDB" id="S8FNM3"/>
<sequence>MRALVSLYQQSDHFLTPSNLSETIDKEFVVKFAMGTGDSRGEELDYRDLREQQSKLEASPKIGDLRVAADTSAVAVPTLEPAGNWSGSRNSRETRVLRALYGLEVGRRPGLEVLEEERERVRKQI</sequence>
<evidence type="ECO:0000313" key="1">
    <source>
        <dbReference type="EMBL" id="EPT02871.1"/>
    </source>
</evidence>
<keyword evidence="2" id="KW-1185">Reference proteome</keyword>
<evidence type="ECO:0000313" key="2">
    <source>
        <dbReference type="Proteomes" id="UP000015241"/>
    </source>
</evidence>
<name>S8FNM3_FOMSC</name>
<accession>S8FNM3</accession>
<proteinExistence type="predicted"/>
<dbReference type="HOGENOM" id="CLU_113797_0_0_1"/>
<organism evidence="1 2">
    <name type="scientific">Fomitopsis schrenkii</name>
    <name type="common">Brown rot fungus</name>
    <dbReference type="NCBI Taxonomy" id="2126942"/>
    <lineage>
        <taxon>Eukaryota</taxon>
        <taxon>Fungi</taxon>
        <taxon>Dikarya</taxon>
        <taxon>Basidiomycota</taxon>
        <taxon>Agaricomycotina</taxon>
        <taxon>Agaricomycetes</taxon>
        <taxon>Polyporales</taxon>
        <taxon>Fomitopsis</taxon>
    </lineage>
</organism>
<gene>
    <name evidence="1" type="ORF">FOMPIDRAFT_23495</name>
</gene>